<dbReference type="GeneID" id="80889971"/>
<protein>
    <recommendedName>
        <fullName evidence="1">Ribosomal RNA methyltransferase FtsJ domain-containing protein</fullName>
    </recommendedName>
</protein>
<dbReference type="RefSeq" id="XP_056051278.1">
    <property type="nucleotide sequence ID" value="XM_056194329.1"/>
</dbReference>
<dbReference type="KEGG" id="amus:LMH87_002812"/>
<evidence type="ECO:0000313" key="3">
    <source>
        <dbReference type="Proteomes" id="UP001144673"/>
    </source>
</evidence>
<comment type="caution">
    <text evidence="2">The sequence shown here is derived from an EMBL/GenBank/DDBJ whole genome shotgun (WGS) entry which is preliminary data.</text>
</comment>
<accession>A0A9W8Q727</accession>
<feature type="domain" description="Ribosomal RNA methyltransferase FtsJ" evidence="1">
    <location>
        <begin position="20"/>
        <end position="122"/>
    </location>
</feature>
<evidence type="ECO:0000259" key="1">
    <source>
        <dbReference type="Pfam" id="PF01728"/>
    </source>
</evidence>
<dbReference type="InterPro" id="IPR029063">
    <property type="entry name" value="SAM-dependent_MTases_sf"/>
</dbReference>
<dbReference type="Proteomes" id="UP001144673">
    <property type="component" value="Chromosome 3"/>
</dbReference>
<sequence>MFAKDMGMNTIPTSHPDAENFLPRQLEPTRVFDLVLCDGQVLRTHKRLEYRENREARWLSTTQFAIGLKHLRVGGTMIILLHKLDSYKTANLVHKFQEFSKVQLFKPTSGHTRKSSFYMVASNVQSQQPAALDAIEQWKQKWKVATFGTDEGYPELLRDDLNGVNVLLEKFGPDLVQMGKGVWQTQADALAKAPFIRNHGDTALAENSSHNS</sequence>
<reference evidence="2" key="1">
    <citation type="journal article" date="2023" name="Access Microbiol">
        <title>De-novo genome assembly for Akanthomyces muscarius, a biocontrol agent of insect agricultural pests.</title>
        <authorList>
            <person name="Erdos Z."/>
            <person name="Studholme D.J."/>
            <person name="Raymond B."/>
            <person name="Sharma M."/>
        </authorList>
    </citation>
    <scope>NUCLEOTIDE SEQUENCE</scope>
    <source>
        <strain evidence="2">Ve6</strain>
    </source>
</reference>
<dbReference type="SUPFAM" id="SSF53335">
    <property type="entry name" value="S-adenosyl-L-methionine-dependent methyltransferases"/>
    <property type="match status" value="1"/>
</dbReference>
<organism evidence="2 3">
    <name type="scientific">Akanthomyces muscarius</name>
    <name type="common">Entomopathogenic fungus</name>
    <name type="synonym">Lecanicillium muscarium</name>
    <dbReference type="NCBI Taxonomy" id="2231603"/>
    <lineage>
        <taxon>Eukaryota</taxon>
        <taxon>Fungi</taxon>
        <taxon>Dikarya</taxon>
        <taxon>Ascomycota</taxon>
        <taxon>Pezizomycotina</taxon>
        <taxon>Sordariomycetes</taxon>
        <taxon>Hypocreomycetidae</taxon>
        <taxon>Hypocreales</taxon>
        <taxon>Cordycipitaceae</taxon>
        <taxon>Akanthomyces</taxon>
    </lineage>
</organism>
<gene>
    <name evidence="2" type="ORF">LMH87_002812</name>
</gene>
<dbReference type="AlphaFoldDB" id="A0A9W8Q727"/>
<dbReference type="Pfam" id="PF01728">
    <property type="entry name" value="FtsJ"/>
    <property type="match status" value="1"/>
</dbReference>
<dbReference type="EMBL" id="JAJHUN010000010">
    <property type="protein sequence ID" value="KAJ4148337.1"/>
    <property type="molecule type" value="Genomic_DNA"/>
</dbReference>
<dbReference type="InterPro" id="IPR002877">
    <property type="entry name" value="RNA_MeTrfase_FtsJ_dom"/>
</dbReference>
<keyword evidence="3" id="KW-1185">Reference proteome</keyword>
<name>A0A9W8Q727_AKAMU</name>
<proteinExistence type="predicted"/>
<dbReference type="GO" id="GO:0008168">
    <property type="term" value="F:methyltransferase activity"/>
    <property type="evidence" value="ECO:0007669"/>
    <property type="project" value="InterPro"/>
</dbReference>
<evidence type="ECO:0000313" key="2">
    <source>
        <dbReference type="EMBL" id="KAJ4148337.1"/>
    </source>
</evidence>
<dbReference type="Gene3D" id="3.40.50.150">
    <property type="entry name" value="Vaccinia Virus protein VP39"/>
    <property type="match status" value="1"/>
</dbReference>
<dbReference type="GO" id="GO:0032259">
    <property type="term" value="P:methylation"/>
    <property type="evidence" value="ECO:0007669"/>
    <property type="project" value="InterPro"/>
</dbReference>